<sequence length="92" mass="9670">MAPGGLPWEIPGTLGKQVSGSGGRFLAPVAPLPSARGSPNWAEFGTQNSECRSETLWSYTKSSLDIGNMNSFSCPYPALVLVGSACLSYGMR</sequence>
<dbReference type="Proteomes" id="UP000837857">
    <property type="component" value="Chromosome 1"/>
</dbReference>
<reference evidence="1" key="1">
    <citation type="submission" date="2022-03" db="EMBL/GenBank/DDBJ databases">
        <authorList>
            <person name="Martin H S."/>
        </authorList>
    </citation>
    <scope>NUCLEOTIDE SEQUENCE</scope>
</reference>
<accession>A0ABN8HTY8</accession>
<feature type="non-terminal residue" evidence="1">
    <location>
        <position position="1"/>
    </location>
</feature>
<proteinExistence type="predicted"/>
<evidence type="ECO:0000313" key="2">
    <source>
        <dbReference type="Proteomes" id="UP000837857"/>
    </source>
</evidence>
<dbReference type="EMBL" id="OW152813">
    <property type="protein sequence ID" value="CAH2035568.1"/>
    <property type="molecule type" value="Genomic_DNA"/>
</dbReference>
<gene>
    <name evidence="1" type="ORF">IPOD504_LOCUS612</name>
</gene>
<protein>
    <submittedName>
        <fullName evidence="1">Uncharacterized protein</fullName>
    </submittedName>
</protein>
<evidence type="ECO:0000313" key="1">
    <source>
        <dbReference type="EMBL" id="CAH2035568.1"/>
    </source>
</evidence>
<name>A0ABN8HTY8_9NEOP</name>
<organism evidence="1 2">
    <name type="scientific">Iphiclides podalirius</name>
    <name type="common">scarce swallowtail</name>
    <dbReference type="NCBI Taxonomy" id="110791"/>
    <lineage>
        <taxon>Eukaryota</taxon>
        <taxon>Metazoa</taxon>
        <taxon>Ecdysozoa</taxon>
        <taxon>Arthropoda</taxon>
        <taxon>Hexapoda</taxon>
        <taxon>Insecta</taxon>
        <taxon>Pterygota</taxon>
        <taxon>Neoptera</taxon>
        <taxon>Endopterygota</taxon>
        <taxon>Lepidoptera</taxon>
        <taxon>Glossata</taxon>
        <taxon>Ditrysia</taxon>
        <taxon>Papilionoidea</taxon>
        <taxon>Papilionidae</taxon>
        <taxon>Papilioninae</taxon>
        <taxon>Iphiclides</taxon>
    </lineage>
</organism>
<keyword evidence="2" id="KW-1185">Reference proteome</keyword>